<feature type="compositionally biased region" description="Polar residues" evidence="1">
    <location>
        <begin position="249"/>
        <end position="273"/>
    </location>
</feature>
<dbReference type="PaxDb" id="3827-XP_004506005.1"/>
<dbReference type="PANTHER" id="PTHR33737">
    <property type="entry name" value="OS05G0121800 PROTEIN"/>
    <property type="match status" value="1"/>
</dbReference>
<proteinExistence type="predicted"/>
<feature type="region of interest" description="Disordered" evidence="1">
    <location>
        <begin position="319"/>
        <end position="389"/>
    </location>
</feature>
<dbReference type="InterPro" id="IPR045882">
    <property type="entry name" value="GPT1/2"/>
</dbReference>
<dbReference type="OrthoDB" id="1931260at2759"/>
<dbReference type="RefSeq" id="XP_012572770.1">
    <property type="nucleotide sequence ID" value="XM_012717316.2"/>
</dbReference>
<name>A0A1S3EAB5_CICAR</name>
<dbReference type="eggNOG" id="ENOG502RDVU">
    <property type="taxonomic scope" value="Eukaryota"/>
</dbReference>
<reference evidence="2" key="1">
    <citation type="journal article" date="2013" name="Nat. Biotechnol.">
        <title>Draft genome sequence of chickpea (Cicer arietinum) provides a resource for trait improvement.</title>
        <authorList>
            <person name="Varshney R.K."/>
            <person name="Song C."/>
            <person name="Saxena R.K."/>
            <person name="Azam S."/>
            <person name="Yu S."/>
            <person name="Sharpe A.G."/>
            <person name="Cannon S."/>
            <person name="Baek J."/>
            <person name="Rosen B.D."/>
            <person name="Tar'an B."/>
            <person name="Millan T."/>
            <person name="Zhang X."/>
            <person name="Ramsay L.D."/>
            <person name="Iwata A."/>
            <person name="Wang Y."/>
            <person name="Nelson W."/>
            <person name="Farmer A.D."/>
            <person name="Gaur P.M."/>
            <person name="Soderlund C."/>
            <person name="Penmetsa R.V."/>
            <person name="Xu C."/>
            <person name="Bharti A.K."/>
            <person name="He W."/>
            <person name="Winter P."/>
            <person name="Zhao S."/>
            <person name="Hane J.K."/>
            <person name="Carrasquilla-Garcia N."/>
            <person name="Condie J.A."/>
            <person name="Upadhyaya H.D."/>
            <person name="Luo M.C."/>
            <person name="Thudi M."/>
            <person name="Gowda C.L."/>
            <person name="Singh N.P."/>
            <person name="Lichtenzveig J."/>
            <person name="Gali K.K."/>
            <person name="Rubio J."/>
            <person name="Nadarajan N."/>
            <person name="Dolezel J."/>
            <person name="Bansal K.C."/>
            <person name="Xu X."/>
            <person name="Edwards D."/>
            <person name="Zhang G."/>
            <person name="Kahl G."/>
            <person name="Gil J."/>
            <person name="Singh K.B."/>
            <person name="Datta S.K."/>
            <person name="Jackson S.A."/>
            <person name="Wang J."/>
            <person name="Cook D.R."/>
        </authorList>
    </citation>
    <scope>NUCLEOTIDE SEQUENCE [LARGE SCALE GENOMIC DNA]</scope>
    <source>
        <strain evidence="2">cv. CDC Frontier</strain>
    </source>
</reference>
<feature type="compositionally biased region" description="Polar residues" evidence="1">
    <location>
        <begin position="226"/>
        <end position="236"/>
    </location>
</feature>
<reference evidence="3" key="2">
    <citation type="submission" date="2025-08" db="UniProtKB">
        <authorList>
            <consortium name="RefSeq"/>
        </authorList>
    </citation>
    <scope>IDENTIFICATION</scope>
    <source>
        <tissue evidence="3">Etiolated seedlings</tissue>
    </source>
</reference>
<dbReference type="GeneID" id="101489857"/>
<evidence type="ECO:0000313" key="3">
    <source>
        <dbReference type="RefSeq" id="XP_012572770.1"/>
    </source>
</evidence>
<feature type="region of interest" description="Disordered" evidence="1">
    <location>
        <begin position="172"/>
        <end position="273"/>
    </location>
</feature>
<dbReference type="GO" id="GO:0008017">
    <property type="term" value="F:microtubule binding"/>
    <property type="evidence" value="ECO:0007669"/>
    <property type="project" value="InterPro"/>
</dbReference>
<feature type="region of interest" description="Disordered" evidence="1">
    <location>
        <begin position="42"/>
        <end position="73"/>
    </location>
</feature>
<evidence type="ECO:0000313" key="2">
    <source>
        <dbReference type="Proteomes" id="UP000087171"/>
    </source>
</evidence>
<feature type="compositionally biased region" description="Polar residues" evidence="1">
    <location>
        <begin position="360"/>
        <end position="372"/>
    </location>
</feature>
<gene>
    <name evidence="3" type="primary">LOC101489857</name>
</gene>
<feature type="compositionally biased region" description="Polar residues" evidence="1">
    <location>
        <begin position="324"/>
        <end position="343"/>
    </location>
</feature>
<accession>A0A1S3EAB5</accession>
<sequence length="1908" mass="209027">MDPISDLSLLEISGEDDSLLLSDASTSANLFSCSPLVSLRSRPRQIKGSESDGVDSEDVISSPKDSANKENANCIKPEAPKLNVEPQQMKRKKKLGGYNLRKSLAWDRAFFTEQGVLNPLELSMISGTATPNAKSNLDVIDEEEPALTSSALQEIEENLFKQSSEGVPIRDKKIGAGSGLSPKPGALIKQTPPRASLAKRKVIAANDVGNRSKRSAFPRPAPSSSLKRTGTVTTPSKETKITRIPGPKSNVSANATTTRSGILSSGSAKRNQNAHLATNAQTSAGVKGQSKIPRTVPIIPKFDLANKYSVTRTLTKQDGKHLDNSVSKTCPPSRLHQTGSGANKVSGGCIPQGVPDTGNKKQQTLLQTTKSSGLRMPSPSLGYFSQAKASNSQGQLQKSSIPCKPSASNIPKPRKLETIAVKEARSKIVEEATNNCTKELSISDVKSEPSMQIDNKQMAGLEVECYSLGFEKISKQAEVINILKHVNLKSKEQRELHENEKVSSMVFPTHEKEVFTKSRTHEQLEKEADHTLDDKFNDVLSNGDQSLYQQPQSMHCFITQSTSSNISNTVHNAIAQDEDDQIKGPTCDILTFKESVVLQEEHGTSFKDSRHSGEFKEYNSVKTALSNSSLNDFSKTVPVRFIQGTPCKNTESVNGGAGEFGRCGGDGQVHLLNEGLSINCNETSQSNLEAVNQQLQGGQLKAPHPSIVGDTGSEKENESDMNSCQPVHVTTLFSKGAPEKSILEINGASENESKITEIKDCQLPVDSQSCFIPRRPMDEEYDQVIDSKEIHDRTQEFELDRLSEDCRTVSAASCCTNVTNVSPERRPFPENNVKNLHLTPEICPTVNDDCDNMPIKNSSTTPQSQIRDDNFSMDTSIHCEVQCDVSGNLEQQASILTYPEINEIPWKNESLVPNHDHLLHQSEFAEVCADVISNTENSDCSRAENSSCLLQHTPLTQSVQEFDHTYKEIEESHEEDAQTQSFNENPEAYDCSSKHCLAVTNDQFALSDCNNINEDSHLPEFQKPSAVVAQDSQNVDNILHLDSDCLPTIIVSCAEIKEQNLVKGAFEGCRFDKNEHDASNHHTYRKIEESHEEDSQGQSFIENPIAYDCSSKHCLAVTNIIKEDSHLHEFQKLSAVVALDSQFVNNILQVDSDCLPTNIASSAEIKEQNLVDGAFEGCRFHTKENDASNSNIQDMPENKDGNDFVDERMELLQIDGAEEGSSDILPLVEVQLNDNVISAEFDSSIEVSEDPFTSIVACESEDQCFLSEKSKLLASDNPTFDATIPHGSEVSSGAFEGCRFHTKENNASNSHIQIMPENKDENDFVDERMELLQIDGAEDGSSDILPLVEVQLNDNVISAEFDSSIEVSEDPFTSIVACESEDGCFLSEKSKLLASDNPTFDATIPHGSEVSSGAFEGCRFHTKENDASNSHIQIMPENKDGNDFVDERMELLQIDGAEEGSSDILPLVEVQLNDNVISAEFDSSIEVSEDPFTSIVACESEDQCCLSEKSKLLASDNPTFDATIPHGSEVSSGAFEGYRFHTKENDASNSHIQDMPENKDGNDFVDERMELLQIDGAEEGSSDILPLVEVQLNDNVISAEFDSSIEVSEDPFTSIVACESEDQCFLSEKSKLLASDNPTFDATIPHGSEVSSGAFEGCRFHTKENNASNSHIQIMPENKDENDFVDERMELLQIDGAEDGSSDILPLVEVQLNDNVISAEFDSSIEVSEDPFTSIVACESEDQCFLSEKSKLLASDNPTFDATIPHGSEVSSVNSRSFSDVAETNIIIENEKFPNTNMPCQTKDIIDLPEDNSKIIHLEKSPKRSRQEIPAVKTVKPPPNAAPFTEEWLAAIEAAGEEILTMKSGAVQNSPPDKAQPEPSPWSPVKKNQAIGPFDCTKHNIQHSTSPS</sequence>
<organism evidence="2 3">
    <name type="scientific">Cicer arietinum</name>
    <name type="common">Chickpea</name>
    <name type="synonym">Garbanzo</name>
    <dbReference type="NCBI Taxonomy" id="3827"/>
    <lineage>
        <taxon>Eukaryota</taxon>
        <taxon>Viridiplantae</taxon>
        <taxon>Streptophyta</taxon>
        <taxon>Embryophyta</taxon>
        <taxon>Tracheophyta</taxon>
        <taxon>Spermatophyta</taxon>
        <taxon>Magnoliopsida</taxon>
        <taxon>eudicotyledons</taxon>
        <taxon>Gunneridae</taxon>
        <taxon>Pentapetalae</taxon>
        <taxon>rosids</taxon>
        <taxon>fabids</taxon>
        <taxon>Fabales</taxon>
        <taxon>Fabaceae</taxon>
        <taxon>Papilionoideae</taxon>
        <taxon>50 kb inversion clade</taxon>
        <taxon>NPAAA clade</taxon>
        <taxon>Hologalegina</taxon>
        <taxon>IRL clade</taxon>
        <taxon>Cicereae</taxon>
        <taxon>Cicer</taxon>
    </lineage>
</organism>
<dbReference type="PANTHER" id="PTHR33737:SF19">
    <property type="entry name" value="BNAA10G12980D PROTEIN"/>
    <property type="match status" value="1"/>
</dbReference>
<feature type="region of interest" description="Disordered" evidence="1">
    <location>
        <begin position="1862"/>
        <end position="1908"/>
    </location>
</feature>
<dbReference type="KEGG" id="cam:101489857"/>
<protein>
    <submittedName>
        <fullName evidence="3">Uncharacterized protein LOC101489857</fullName>
    </submittedName>
</protein>
<evidence type="ECO:0000256" key="1">
    <source>
        <dbReference type="SAM" id="MobiDB-lite"/>
    </source>
</evidence>
<dbReference type="Proteomes" id="UP000087171">
    <property type="component" value="Chromosome Ca6"/>
</dbReference>
<keyword evidence="2" id="KW-1185">Reference proteome</keyword>
<feature type="region of interest" description="Disordered" evidence="1">
    <location>
        <begin position="698"/>
        <end position="721"/>
    </location>
</feature>